<evidence type="ECO:0000313" key="3">
    <source>
        <dbReference type="EMBL" id="KAG7349533.1"/>
    </source>
</evidence>
<dbReference type="OrthoDB" id="18175at2759"/>
<protein>
    <submittedName>
        <fullName evidence="3">Pet100 cytochrome c oxidase assembly protein</fullName>
    </submittedName>
</protein>
<comment type="caution">
    <text evidence="3">The sequence shown here is derived from an EMBL/GenBank/DDBJ whole genome shotgun (WGS) entry which is preliminary data.</text>
</comment>
<keyword evidence="4" id="KW-1185">Reference proteome</keyword>
<name>A0A9K3KUX7_9STRA</name>
<feature type="region of interest" description="Disordered" evidence="2">
    <location>
        <begin position="94"/>
        <end position="114"/>
    </location>
</feature>
<gene>
    <name evidence="3" type="ORF">IV203_012130</name>
</gene>
<evidence type="ECO:0000256" key="1">
    <source>
        <dbReference type="SAM" id="Coils"/>
    </source>
</evidence>
<proteinExistence type="predicted"/>
<dbReference type="Proteomes" id="UP000693970">
    <property type="component" value="Unassembled WGS sequence"/>
</dbReference>
<dbReference type="InterPro" id="IPR018625">
    <property type="entry name" value="Pet100"/>
</dbReference>
<sequence length="131" mass="15083">MVKGKKGLYLEAWKFSIYISLPIIASVYHSNPETQKYWADYWRFITYPENPNTNVKQKIQELAKQKEEQQEQHVAYQQQLQALQKSAERSAKYGAAAIGGGAEPSTDEEPKSSWLRRLGGWFSRSSSHTKE</sequence>
<keyword evidence="1" id="KW-0175">Coiled coil</keyword>
<evidence type="ECO:0000256" key="2">
    <source>
        <dbReference type="SAM" id="MobiDB-lite"/>
    </source>
</evidence>
<reference evidence="3" key="2">
    <citation type="submission" date="2021-04" db="EMBL/GenBank/DDBJ databases">
        <authorList>
            <person name="Podell S."/>
        </authorList>
    </citation>
    <scope>NUCLEOTIDE SEQUENCE</scope>
    <source>
        <strain evidence="3">Hildebrandi</strain>
    </source>
</reference>
<accession>A0A9K3KUX7</accession>
<dbReference type="GO" id="GO:0005739">
    <property type="term" value="C:mitochondrion"/>
    <property type="evidence" value="ECO:0007669"/>
    <property type="project" value="InterPro"/>
</dbReference>
<dbReference type="AlphaFoldDB" id="A0A9K3KUX7"/>
<dbReference type="GO" id="GO:0033617">
    <property type="term" value="P:mitochondrial respiratory chain complex IV assembly"/>
    <property type="evidence" value="ECO:0007669"/>
    <property type="project" value="InterPro"/>
</dbReference>
<feature type="coiled-coil region" evidence="1">
    <location>
        <begin position="52"/>
        <end position="86"/>
    </location>
</feature>
<dbReference type="EMBL" id="JAGRRH010000019">
    <property type="protein sequence ID" value="KAG7349533.1"/>
    <property type="molecule type" value="Genomic_DNA"/>
</dbReference>
<organism evidence="3 4">
    <name type="scientific">Nitzschia inconspicua</name>
    <dbReference type="NCBI Taxonomy" id="303405"/>
    <lineage>
        <taxon>Eukaryota</taxon>
        <taxon>Sar</taxon>
        <taxon>Stramenopiles</taxon>
        <taxon>Ochrophyta</taxon>
        <taxon>Bacillariophyta</taxon>
        <taxon>Bacillariophyceae</taxon>
        <taxon>Bacillariophycidae</taxon>
        <taxon>Bacillariales</taxon>
        <taxon>Bacillariaceae</taxon>
        <taxon>Nitzschia</taxon>
    </lineage>
</organism>
<dbReference type="Pfam" id="PF09803">
    <property type="entry name" value="Pet100"/>
    <property type="match status" value="1"/>
</dbReference>
<reference evidence="3" key="1">
    <citation type="journal article" date="2021" name="Sci. Rep.">
        <title>Diploid genomic architecture of Nitzschia inconspicua, an elite biomass production diatom.</title>
        <authorList>
            <person name="Oliver A."/>
            <person name="Podell S."/>
            <person name="Pinowska A."/>
            <person name="Traller J.C."/>
            <person name="Smith S.R."/>
            <person name="McClure R."/>
            <person name="Beliaev A."/>
            <person name="Bohutskyi P."/>
            <person name="Hill E.A."/>
            <person name="Rabines A."/>
            <person name="Zheng H."/>
            <person name="Allen L.Z."/>
            <person name="Kuo A."/>
            <person name="Grigoriev I.V."/>
            <person name="Allen A.E."/>
            <person name="Hazlebeck D."/>
            <person name="Allen E.E."/>
        </authorList>
    </citation>
    <scope>NUCLEOTIDE SEQUENCE</scope>
    <source>
        <strain evidence="3">Hildebrandi</strain>
    </source>
</reference>
<evidence type="ECO:0000313" key="4">
    <source>
        <dbReference type="Proteomes" id="UP000693970"/>
    </source>
</evidence>